<reference evidence="5 6" key="1">
    <citation type="submission" date="2019-03" db="EMBL/GenBank/DDBJ databases">
        <title>Genomic Encyclopedia of Type Strains, Phase IV (KMG-IV): sequencing the most valuable type-strain genomes for metagenomic binning, comparative biology and taxonomic classification.</title>
        <authorList>
            <person name="Goeker M."/>
        </authorList>
    </citation>
    <scope>NUCLEOTIDE SEQUENCE [LARGE SCALE GENOMIC DNA]</scope>
    <source>
        <strain evidence="5 6">DSM 45765</strain>
    </source>
</reference>
<dbReference type="InterPro" id="IPR051814">
    <property type="entry name" value="NAD(P)H-dep_FMN_reductase"/>
</dbReference>
<sequence>MSDILVLSGSPSTKSRTEAVLGELSQRLREHGHRVVEAPIRRLPANALVAADSADGEVRALIEAVSHAEGILVASPIYKASYTGLLKSFLDLLPQHGLTGKTVLPLATGGTPAHVLAIDYAFRPMLHSLGAEHVVPGYFLLDRLIEVSEDGVRIDAEAEQALMSVVDYFASALHRRARYAEAS</sequence>
<organism evidence="5 6">
    <name type="scientific">Tamaricihabitans halophyticus</name>
    <dbReference type="NCBI Taxonomy" id="1262583"/>
    <lineage>
        <taxon>Bacteria</taxon>
        <taxon>Bacillati</taxon>
        <taxon>Actinomycetota</taxon>
        <taxon>Actinomycetes</taxon>
        <taxon>Pseudonocardiales</taxon>
        <taxon>Pseudonocardiaceae</taxon>
        <taxon>Tamaricihabitans</taxon>
    </lineage>
</organism>
<dbReference type="AlphaFoldDB" id="A0A4R2QPB0"/>
<evidence type="ECO:0000256" key="2">
    <source>
        <dbReference type="ARBA" id="ARBA00022643"/>
    </source>
</evidence>
<evidence type="ECO:0000313" key="6">
    <source>
        <dbReference type="Proteomes" id="UP000294911"/>
    </source>
</evidence>
<evidence type="ECO:0000259" key="4">
    <source>
        <dbReference type="Pfam" id="PF03358"/>
    </source>
</evidence>
<dbReference type="InterPro" id="IPR005025">
    <property type="entry name" value="FMN_Rdtase-like_dom"/>
</dbReference>
<dbReference type="GO" id="GO:0046306">
    <property type="term" value="P:alkanesulfonate catabolic process"/>
    <property type="evidence" value="ECO:0007669"/>
    <property type="project" value="InterPro"/>
</dbReference>
<dbReference type="InterPro" id="IPR029039">
    <property type="entry name" value="Flavoprotein-like_sf"/>
</dbReference>
<gene>
    <name evidence="5" type="ORF">EV191_10729</name>
</gene>
<comment type="caution">
    <text evidence="5">The sequence shown here is derived from an EMBL/GenBank/DDBJ whole genome shotgun (WGS) entry which is preliminary data.</text>
</comment>
<evidence type="ECO:0000256" key="3">
    <source>
        <dbReference type="ARBA" id="ARBA00023002"/>
    </source>
</evidence>
<keyword evidence="2" id="KW-0288">FMN</keyword>
<name>A0A4R2QPB0_9PSEU</name>
<dbReference type="PANTHER" id="PTHR43408:SF1">
    <property type="entry name" value="FMN REDUCTASE (NADPH)"/>
    <property type="match status" value="1"/>
</dbReference>
<keyword evidence="6" id="KW-1185">Reference proteome</keyword>
<dbReference type="PANTHER" id="PTHR43408">
    <property type="entry name" value="FMN REDUCTASE (NADPH)"/>
    <property type="match status" value="1"/>
</dbReference>
<evidence type="ECO:0000313" key="5">
    <source>
        <dbReference type="EMBL" id="TCP50769.1"/>
    </source>
</evidence>
<proteinExistence type="predicted"/>
<dbReference type="Gene3D" id="3.40.50.360">
    <property type="match status" value="1"/>
</dbReference>
<dbReference type="SUPFAM" id="SSF52218">
    <property type="entry name" value="Flavoproteins"/>
    <property type="match status" value="1"/>
</dbReference>
<dbReference type="EMBL" id="SLXQ01000007">
    <property type="protein sequence ID" value="TCP50769.1"/>
    <property type="molecule type" value="Genomic_DNA"/>
</dbReference>
<dbReference type="OrthoDB" id="1643408at2"/>
<keyword evidence="3" id="KW-0560">Oxidoreductase</keyword>
<dbReference type="RefSeq" id="WP_132878011.1">
    <property type="nucleotide sequence ID" value="NZ_SLXQ01000007.1"/>
</dbReference>
<protein>
    <submittedName>
        <fullName evidence="5">FMN reductase</fullName>
    </submittedName>
</protein>
<accession>A0A4R2QPB0</accession>
<dbReference type="GO" id="GO:0008752">
    <property type="term" value="F:FMN reductase [NAD(P)H] activity"/>
    <property type="evidence" value="ECO:0007669"/>
    <property type="project" value="InterPro"/>
</dbReference>
<evidence type="ECO:0000256" key="1">
    <source>
        <dbReference type="ARBA" id="ARBA00022630"/>
    </source>
</evidence>
<dbReference type="Pfam" id="PF03358">
    <property type="entry name" value="FMN_red"/>
    <property type="match status" value="1"/>
</dbReference>
<feature type="domain" description="NADPH-dependent FMN reductase-like" evidence="4">
    <location>
        <begin position="4"/>
        <end position="142"/>
    </location>
</feature>
<dbReference type="Proteomes" id="UP000294911">
    <property type="component" value="Unassembled WGS sequence"/>
</dbReference>
<dbReference type="InterPro" id="IPR020048">
    <property type="entry name" value="NADPH-dep_FMN_reduc_SsuE"/>
</dbReference>
<dbReference type="NCBIfam" id="TIGR03567">
    <property type="entry name" value="FMN_reduc_SsuE"/>
    <property type="match status" value="1"/>
</dbReference>
<keyword evidence="1" id="KW-0285">Flavoprotein</keyword>